<dbReference type="OrthoDB" id="9804312at2"/>
<dbReference type="InterPro" id="IPR029063">
    <property type="entry name" value="SAM-dependent_MTases_sf"/>
</dbReference>
<evidence type="ECO:0000313" key="5">
    <source>
        <dbReference type="Proteomes" id="UP000316968"/>
    </source>
</evidence>
<dbReference type="KEGG" id="saca:FFV09_13240"/>
<keyword evidence="1 4" id="KW-0489">Methyltransferase</keyword>
<dbReference type="NCBIfam" id="NF041820">
    <property type="entry name" value="daptide_MTase"/>
    <property type="match status" value="1"/>
</dbReference>
<dbReference type="GO" id="GO:0008168">
    <property type="term" value="F:methyltransferase activity"/>
    <property type="evidence" value="ECO:0007669"/>
    <property type="project" value="UniProtKB-KW"/>
</dbReference>
<dbReference type="InterPro" id="IPR041698">
    <property type="entry name" value="Methyltransf_25"/>
</dbReference>
<dbReference type="Pfam" id="PF13649">
    <property type="entry name" value="Methyltransf_25"/>
    <property type="match status" value="1"/>
</dbReference>
<gene>
    <name evidence="4" type="ORF">FFV09_13240</name>
</gene>
<dbReference type="CDD" id="cd02440">
    <property type="entry name" value="AdoMet_MTases"/>
    <property type="match status" value="1"/>
</dbReference>
<dbReference type="Proteomes" id="UP000316968">
    <property type="component" value="Chromosome"/>
</dbReference>
<dbReference type="Gene3D" id="3.40.50.150">
    <property type="entry name" value="Vaccinia Virus protein VP39"/>
    <property type="match status" value="1"/>
</dbReference>
<dbReference type="PANTHER" id="PTHR43861:SF1">
    <property type="entry name" value="TRANS-ACONITATE 2-METHYLTRANSFERASE"/>
    <property type="match status" value="1"/>
</dbReference>
<evidence type="ECO:0000256" key="2">
    <source>
        <dbReference type="ARBA" id="ARBA00022679"/>
    </source>
</evidence>
<dbReference type="GO" id="GO:0032259">
    <property type="term" value="P:methylation"/>
    <property type="evidence" value="ECO:0007669"/>
    <property type="project" value="UniProtKB-KW"/>
</dbReference>
<proteinExistence type="predicted"/>
<dbReference type="AlphaFoldDB" id="A0A4Y6UZ77"/>
<dbReference type="Gene3D" id="2.20.130.10">
    <property type="entry name" value="CAC2371-like domains"/>
    <property type="match status" value="1"/>
</dbReference>
<accession>A0A4Y6UZ77</accession>
<feature type="domain" description="Methyltransferase" evidence="3">
    <location>
        <begin position="58"/>
        <end position="157"/>
    </location>
</feature>
<dbReference type="InterPro" id="IPR049690">
    <property type="entry name" value="Daptide_MTase"/>
</dbReference>
<dbReference type="SUPFAM" id="SSF53335">
    <property type="entry name" value="S-adenosyl-L-methionine-dependent methyltransferases"/>
    <property type="match status" value="1"/>
</dbReference>
<organism evidence="4 5">
    <name type="scientific">Saccharibacillus brassicae</name>
    <dbReference type="NCBI Taxonomy" id="2583377"/>
    <lineage>
        <taxon>Bacteria</taxon>
        <taxon>Bacillati</taxon>
        <taxon>Bacillota</taxon>
        <taxon>Bacilli</taxon>
        <taxon>Bacillales</taxon>
        <taxon>Paenibacillaceae</taxon>
        <taxon>Saccharibacillus</taxon>
    </lineage>
</organism>
<dbReference type="PANTHER" id="PTHR43861">
    <property type="entry name" value="TRANS-ACONITATE 2-METHYLTRANSFERASE-RELATED"/>
    <property type="match status" value="1"/>
</dbReference>
<name>A0A4Y6UZ77_SACBS</name>
<evidence type="ECO:0000313" key="4">
    <source>
        <dbReference type="EMBL" id="QDH21726.1"/>
    </source>
</evidence>
<protein>
    <submittedName>
        <fullName evidence="4">Class I SAM-dependent methyltransferase</fullName>
    </submittedName>
</protein>
<evidence type="ECO:0000256" key="1">
    <source>
        <dbReference type="ARBA" id="ARBA00022603"/>
    </source>
</evidence>
<reference evidence="4 5" key="1">
    <citation type="submission" date="2019-06" db="EMBL/GenBank/DDBJ databases">
        <title>Saccharibacillus brassicae sp. nov., an endophytic bacterium isolated from Chinese cabbage seeds (Brassica pekinensis).</title>
        <authorList>
            <person name="Jiang L."/>
            <person name="Lee J."/>
            <person name="Kim S.W."/>
        </authorList>
    </citation>
    <scope>NUCLEOTIDE SEQUENCE [LARGE SCALE GENOMIC DNA]</scope>
    <source>
        <strain evidence="5">KCTC 43072 / ATSA2</strain>
    </source>
</reference>
<keyword evidence="5" id="KW-1185">Reference proteome</keyword>
<evidence type="ECO:0000259" key="3">
    <source>
        <dbReference type="Pfam" id="PF13649"/>
    </source>
</evidence>
<dbReference type="EMBL" id="CP041217">
    <property type="protein sequence ID" value="QDH21726.1"/>
    <property type="molecule type" value="Genomic_DNA"/>
</dbReference>
<sequence length="273" mass="31055">MYFGIFKELRSLNLPHSHDMDLYEGYYSEFYEALTDRTEYDIELLAEQAERVRGQGRILELACGAGRVLIQLARRGHSTLGLDLSPDMLALYRRKSVRLPENVRGRIEVGQADMTSFVQAEKFPLIVLSATSVSLLPDMASVERMLETVYAHLEEGGRFVFDYVYENSEHNREMRDGKVDGVTIDLGPDHKQFVLMGEHEEHDSRKAVMNFYAEVVQGGSTRRYFGSTSKSFFPEAQILDCVNRSSLKLIETHTYPADQAPVRCLVLEKGKVS</sequence>
<dbReference type="RefSeq" id="WP_141448271.1">
    <property type="nucleotide sequence ID" value="NZ_CP041217.1"/>
</dbReference>
<keyword evidence="2 4" id="KW-0808">Transferase</keyword>